<evidence type="ECO:0000256" key="7">
    <source>
        <dbReference type="ARBA" id="ARBA00022722"/>
    </source>
</evidence>
<name>A0A8H7PQR0_9FUNG</name>
<dbReference type="GO" id="GO:0016020">
    <property type="term" value="C:membrane"/>
    <property type="evidence" value="ECO:0007669"/>
    <property type="project" value="UniProtKB-SubCell"/>
</dbReference>
<dbReference type="OrthoDB" id="430293at2759"/>
<sequence length="259" mass="29352">MGNKDDLPWWQTWFGGKEHDESNVLERTMKAIPEEIEKAPIGWTVAAAAIGIPAAFGLFRLIVGKRYPTAAHIPPQAFAKSQKIRGKVVSVGDSDNFRVFHTPGIGWGWLRNVPTTRKELKDQTLHVRLAGVDAPEGAHFGMPAQPFSAEAKDWLTNLSLNKKVHLELYSRDRYDRVVAMAHLRTWPFYWIRRNVSLEMLKAGMASIYTSKGAEYGKYLAKLEKAEQQAQRRKKGIWSQKDFVDPSIHKKQFLRGGDAP</sequence>
<evidence type="ECO:0000256" key="8">
    <source>
        <dbReference type="ARBA" id="ARBA00022723"/>
    </source>
</evidence>
<feature type="transmembrane region" description="Helical" evidence="15">
    <location>
        <begin position="41"/>
        <end position="63"/>
    </location>
</feature>
<evidence type="ECO:0000256" key="10">
    <source>
        <dbReference type="ARBA" id="ARBA00022801"/>
    </source>
</evidence>
<dbReference type="EMBL" id="JAEPRA010000011">
    <property type="protein sequence ID" value="KAG2178443.1"/>
    <property type="molecule type" value="Genomic_DNA"/>
</dbReference>
<evidence type="ECO:0000256" key="13">
    <source>
        <dbReference type="ARBA" id="ARBA00023128"/>
    </source>
</evidence>
<dbReference type="SUPFAM" id="SSF50199">
    <property type="entry name" value="Staphylococcal nuclease"/>
    <property type="match status" value="1"/>
</dbReference>
<evidence type="ECO:0000256" key="5">
    <source>
        <dbReference type="ARBA" id="ARBA00014651"/>
    </source>
</evidence>
<dbReference type="InterPro" id="IPR016071">
    <property type="entry name" value="Staphylococal_nuclease_OB-fold"/>
</dbReference>
<dbReference type="PANTHER" id="PTHR12302">
    <property type="entry name" value="EBNA2 BINDING PROTEIN P100"/>
    <property type="match status" value="1"/>
</dbReference>
<dbReference type="Pfam" id="PF00565">
    <property type="entry name" value="SNase"/>
    <property type="match status" value="1"/>
</dbReference>
<evidence type="ECO:0000256" key="6">
    <source>
        <dbReference type="ARBA" id="ARBA00022692"/>
    </source>
</evidence>
<keyword evidence="9" id="KW-0255">Endonuclease</keyword>
<evidence type="ECO:0000256" key="15">
    <source>
        <dbReference type="SAM" id="Phobius"/>
    </source>
</evidence>
<dbReference type="GO" id="GO:0004519">
    <property type="term" value="F:endonuclease activity"/>
    <property type="evidence" value="ECO:0007669"/>
    <property type="project" value="UniProtKB-KW"/>
</dbReference>
<gene>
    <name evidence="17" type="ORF">INT44_001595</name>
</gene>
<evidence type="ECO:0000256" key="11">
    <source>
        <dbReference type="ARBA" id="ARBA00022837"/>
    </source>
</evidence>
<evidence type="ECO:0000256" key="2">
    <source>
        <dbReference type="ARBA" id="ARBA00004173"/>
    </source>
</evidence>
<proteinExistence type="inferred from homology"/>
<dbReference type="FunFam" id="2.40.50.90:FF:000029">
    <property type="entry name" value="Probable endonuclease lcl3"/>
    <property type="match status" value="1"/>
</dbReference>
<dbReference type="Proteomes" id="UP000612746">
    <property type="component" value="Unassembled WGS sequence"/>
</dbReference>
<keyword evidence="6 15" id="KW-0812">Transmembrane</keyword>
<dbReference type="PANTHER" id="PTHR12302:SF3">
    <property type="entry name" value="SERINE_THREONINE-PROTEIN KINASE 31"/>
    <property type="match status" value="1"/>
</dbReference>
<comment type="caution">
    <text evidence="17">The sequence shown here is derived from an EMBL/GenBank/DDBJ whole genome shotgun (WGS) entry which is preliminary data.</text>
</comment>
<dbReference type="SMART" id="SM00318">
    <property type="entry name" value="SNc"/>
    <property type="match status" value="1"/>
</dbReference>
<evidence type="ECO:0000256" key="9">
    <source>
        <dbReference type="ARBA" id="ARBA00022759"/>
    </source>
</evidence>
<feature type="domain" description="TNase-like" evidence="16">
    <location>
        <begin position="82"/>
        <end position="239"/>
    </location>
</feature>
<keyword evidence="12 15" id="KW-1133">Transmembrane helix</keyword>
<evidence type="ECO:0000256" key="4">
    <source>
        <dbReference type="ARBA" id="ARBA00013404"/>
    </source>
</evidence>
<dbReference type="GO" id="GO:0016787">
    <property type="term" value="F:hydrolase activity"/>
    <property type="evidence" value="ECO:0007669"/>
    <property type="project" value="UniProtKB-KW"/>
</dbReference>
<dbReference type="GO" id="GO:0005739">
    <property type="term" value="C:mitochondrion"/>
    <property type="evidence" value="ECO:0007669"/>
    <property type="project" value="UniProtKB-SubCell"/>
</dbReference>
<evidence type="ECO:0000256" key="3">
    <source>
        <dbReference type="ARBA" id="ARBA00005435"/>
    </source>
</evidence>
<keyword evidence="18" id="KW-1185">Reference proteome</keyword>
<reference evidence="17" key="1">
    <citation type="submission" date="2020-12" db="EMBL/GenBank/DDBJ databases">
        <title>Metabolic potential, ecology and presence of endohyphal bacteria is reflected in genomic diversity of Mucoromycotina.</title>
        <authorList>
            <person name="Muszewska A."/>
            <person name="Okrasinska A."/>
            <person name="Steczkiewicz K."/>
            <person name="Drgas O."/>
            <person name="Orlowska M."/>
            <person name="Perlinska-Lenart U."/>
            <person name="Aleksandrzak-Piekarczyk T."/>
            <person name="Szatraj K."/>
            <person name="Zielenkiewicz U."/>
            <person name="Pilsyk S."/>
            <person name="Malc E."/>
            <person name="Mieczkowski P."/>
            <person name="Kruszewska J.S."/>
            <person name="Biernat P."/>
            <person name="Pawlowska J."/>
        </authorList>
    </citation>
    <scope>NUCLEOTIDE SEQUENCE</scope>
    <source>
        <strain evidence="17">WA0000051536</strain>
    </source>
</reference>
<organism evidence="17 18">
    <name type="scientific">Umbelopsis vinacea</name>
    <dbReference type="NCBI Taxonomy" id="44442"/>
    <lineage>
        <taxon>Eukaryota</taxon>
        <taxon>Fungi</taxon>
        <taxon>Fungi incertae sedis</taxon>
        <taxon>Mucoromycota</taxon>
        <taxon>Mucoromycotina</taxon>
        <taxon>Umbelopsidomycetes</taxon>
        <taxon>Umbelopsidales</taxon>
        <taxon>Umbelopsidaceae</taxon>
        <taxon>Umbelopsis</taxon>
    </lineage>
</organism>
<dbReference type="GO" id="GO:0046872">
    <property type="term" value="F:metal ion binding"/>
    <property type="evidence" value="ECO:0007669"/>
    <property type="project" value="UniProtKB-KW"/>
</dbReference>
<keyword evidence="13" id="KW-0496">Mitochondrion</keyword>
<keyword evidence="11" id="KW-0106">Calcium</keyword>
<dbReference type="InterPro" id="IPR035437">
    <property type="entry name" value="SNase_OB-fold_sf"/>
</dbReference>
<protein>
    <recommendedName>
        <fullName evidence="4">Probable endonuclease LCL3</fullName>
    </recommendedName>
    <alternativeName>
        <fullName evidence="5">Probable endonuclease lcl3</fullName>
    </alternativeName>
</protein>
<accession>A0A8H7PQR0</accession>
<dbReference type="AlphaFoldDB" id="A0A8H7PQR0"/>
<keyword evidence="7" id="KW-0540">Nuclease</keyword>
<dbReference type="Gene3D" id="2.40.50.90">
    <property type="match status" value="1"/>
</dbReference>
<evidence type="ECO:0000259" key="16">
    <source>
        <dbReference type="PROSITE" id="PS50830"/>
    </source>
</evidence>
<keyword evidence="10" id="KW-0378">Hydrolase</keyword>
<comment type="similarity">
    <text evidence="3">Belongs to the LCL3 family.</text>
</comment>
<evidence type="ECO:0000313" key="18">
    <source>
        <dbReference type="Proteomes" id="UP000612746"/>
    </source>
</evidence>
<keyword evidence="8" id="KW-0479">Metal-binding</keyword>
<comment type="subcellular location">
    <subcellularLocation>
        <location evidence="1">Membrane</location>
        <topology evidence="1">Single-pass membrane protein</topology>
    </subcellularLocation>
    <subcellularLocation>
        <location evidence="2">Mitochondrion</location>
    </subcellularLocation>
</comment>
<dbReference type="PROSITE" id="PS50830">
    <property type="entry name" value="TNASE_3"/>
    <property type="match status" value="1"/>
</dbReference>
<evidence type="ECO:0000256" key="12">
    <source>
        <dbReference type="ARBA" id="ARBA00022989"/>
    </source>
</evidence>
<evidence type="ECO:0000256" key="1">
    <source>
        <dbReference type="ARBA" id="ARBA00004167"/>
    </source>
</evidence>
<evidence type="ECO:0000313" key="17">
    <source>
        <dbReference type="EMBL" id="KAG2178443.1"/>
    </source>
</evidence>
<evidence type="ECO:0000256" key="14">
    <source>
        <dbReference type="ARBA" id="ARBA00023136"/>
    </source>
</evidence>
<keyword evidence="14 15" id="KW-0472">Membrane</keyword>